<name>L8HLE9_ACACF</name>
<dbReference type="InterPro" id="IPR029058">
    <property type="entry name" value="AB_hydrolase_fold"/>
</dbReference>
<reference evidence="4 5" key="1">
    <citation type="journal article" date="2013" name="Genome Biol.">
        <title>Genome of Acanthamoeba castellanii highlights extensive lateral gene transfer and early evolution of tyrosine kinase signaling.</title>
        <authorList>
            <person name="Clarke M."/>
            <person name="Lohan A.J."/>
            <person name="Liu B."/>
            <person name="Lagkouvardos I."/>
            <person name="Roy S."/>
            <person name="Zafar N."/>
            <person name="Bertelli C."/>
            <person name="Schilde C."/>
            <person name="Kianianmomeni A."/>
            <person name="Burglin T.R."/>
            <person name="Frech C."/>
            <person name="Turcotte B."/>
            <person name="Kopec K.O."/>
            <person name="Synnott J.M."/>
            <person name="Choo C."/>
            <person name="Paponov I."/>
            <person name="Finkler A."/>
            <person name="Soon Heng Tan C."/>
            <person name="Hutchins A.P."/>
            <person name="Weinmeier T."/>
            <person name="Rattei T."/>
            <person name="Chu J.S."/>
            <person name="Gimenez G."/>
            <person name="Irimia M."/>
            <person name="Rigden D.J."/>
            <person name="Fitzpatrick D.A."/>
            <person name="Lorenzo-Morales J."/>
            <person name="Bateman A."/>
            <person name="Chiu C.H."/>
            <person name="Tang P."/>
            <person name="Hegemann P."/>
            <person name="Fromm H."/>
            <person name="Raoult D."/>
            <person name="Greub G."/>
            <person name="Miranda-Saavedra D."/>
            <person name="Chen N."/>
            <person name="Nash P."/>
            <person name="Ginger M.L."/>
            <person name="Horn M."/>
            <person name="Schaap P."/>
            <person name="Caler L."/>
            <person name="Loftus B."/>
        </authorList>
    </citation>
    <scope>NUCLEOTIDE SEQUENCE [LARGE SCALE GENOMIC DNA]</scope>
    <source>
        <strain evidence="4 5">Neff</strain>
    </source>
</reference>
<accession>L8HLE9</accession>
<dbReference type="OrthoDB" id="2338663at2759"/>
<keyword evidence="5" id="KW-1185">Reference proteome</keyword>
<dbReference type="GO" id="GO:0006629">
    <property type="term" value="P:lipid metabolic process"/>
    <property type="evidence" value="ECO:0007669"/>
    <property type="project" value="InterPro"/>
</dbReference>
<dbReference type="PANTHER" id="PTHR46086">
    <property type="entry name" value="ALPHA/BETA-HYDROLASES SUPERFAMILY PROTEIN"/>
    <property type="match status" value="1"/>
</dbReference>
<dbReference type="Pfam" id="PF01764">
    <property type="entry name" value="Lipase_3"/>
    <property type="match status" value="1"/>
</dbReference>
<dbReference type="SUPFAM" id="SSF53474">
    <property type="entry name" value="alpha/beta-Hydrolases"/>
    <property type="match status" value="1"/>
</dbReference>
<feature type="non-terminal residue" evidence="4">
    <location>
        <position position="637"/>
    </location>
</feature>
<evidence type="ECO:0000259" key="3">
    <source>
        <dbReference type="Pfam" id="PF01764"/>
    </source>
</evidence>
<dbReference type="InterPro" id="IPR002921">
    <property type="entry name" value="Fungal_lipase-type"/>
</dbReference>
<feature type="transmembrane region" description="Helical" evidence="2">
    <location>
        <begin position="60"/>
        <end position="93"/>
    </location>
</feature>
<evidence type="ECO:0000256" key="1">
    <source>
        <dbReference type="SAM" id="MobiDB-lite"/>
    </source>
</evidence>
<dbReference type="EMBL" id="KB007805">
    <property type="protein sequence ID" value="ELR25498.1"/>
    <property type="molecule type" value="Genomic_DNA"/>
</dbReference>
<dbReference type="RefSeq" id="XP_004368253.1">
    <property type="nucleotide sequence ID" value="XM_004368196.1"/>
</dbReference>
<dbReference type="GeneID" id="14926557"/>
<gene>
    <name evidence="4" type="ORF">ACA1_295850</name>
</gene>
<dbReference type="AlphaFoldDB" id="L8HLE9"/>
<dbReference type="PANTHER" id="PTHR46086:SF3">
    <property type="entry name" value="TRIACYLGLYCEROL LIPASE OBL1"/>
    <property type="match status" value="1"/>
</dbReference>
<evidence type="ECO:0000256" key="2">
    <source>
        <dbReference type="SAM" id="Phobius"/>
    </source>
</evidence>
<protein>
    <submittedName>
        <fullName evidence="4">Lipase</fullName>
    </submittedName>
</protein>
<keyword evidence="2" id="KW-0812">Transmembrane</keyword>
<sequence length="637" mass="71464">MERIEQHHAAEAQRLVSRQRRRVRWWALGLGLGLALALVAAAAVAEEGWWWSWGWGSDWWWVWVAAAAALVVVAAGGVAAVAAFAGVAVGVTLGKRLLSWWLYVVTTHVLAPILRGLRHVPGLERTLNNVLRATFLVWFYGLVLFERNLRWFLQHFVGRHKETGRPYSLVNCLDTRFEGAFTIWPTNDVMERQARPHPRSEIEAHQQRKAMQENARYEFGDEEYSHAKAYSMAIAAKLAYENTDIIRCEVAKWGFPHFQVYRYHYTKAYLASNDDMALLVFCGTQPLNLKNLITDLQASLIPAGELGHVHAGFLSALGINPLERASAAKAQAMAEELDDEIVHVLPARRSRFYRAKTYVIGTLLRWTAAVFSWNRRLALRITGLDAYHEKVQASSLKAPAYDQIIRDLRELGLLHRPERSYAPCCANRDNKPVRKLWVTGHSLGGALATLFVAQMMQDFPDSEENIGSVYTFGQPRLGDVYANITDRGPAVQVREPERRDPAAAAGYPLLARQAPPQENPQRVPGAAGRGFGSEQFAVLRDGRGGAGDVLQARGHPQVHRPGRPRRRLCAALPHHLPPARRAHQHQRDKESAPRELAANPDTLRAALLHERPPHLRLRDGCRRCEGPREEAAVGPLV</sequence>
<dbReference type="GO" id="GO:0004806">
    <property type="term" value="F:triacylglycerol lipase activity"/>
    <property type="evidence" value="ECO:0007669"/>
    <property type="project" value="InterPro"/>
</dbReference>
<dbReference type="InterPro" id="IPR044819">
    <property type="entry name" value="OBL-like"/>
</dbReference>
<keyword evidence="2" id="KW-1133">Transmembrane helix</keyword>
<feature type="transmembrane region" description="Helical" evidence="2">
    <location>
        <begin position="100"/>
        <end position="117"/>
    </location>
</feature>
<dbReference type="Proteomes" id="UP000011083">
    <property type="component" value="Unassembled WGS sequence"/>
</dbReference>
<feature type="region of interest" description="Disordered" evidence="1">
    <location>
        <begin position="510"/>
        <end position="529"/>
    </location>
</feature>
<dbReference type="VEuPathDB" id="AmoebaDB:ACA1_295850"/>
<evidence type="ECO:0000313" key="4">
    <source>
        <dbReference type="EMBL" id="ELR25498.1"/>
    </source>
</evidence>
<proteinExistence type="predicted"/>
<feature type="domain" description="Fungal lipase-type" evidence="3">
    <location>
        <begin position="431"/>
        <end position="480"/>
    </location>
</feature>
<keyword evidence="2" id="KW-0472">Membrane</keyword>
<dbReference type="Gene3D" id="3.40.50.1820">
    <property type="entry name" value="alpha/beta hydrolase"/>
    <property type="match status" value="1"/>
</dbReference>
<dbReference type="KEGG" id="acan:ACA1_295850"/>
<feature type="region of interest" description="Disordered" evidence="1">
    <location>
        <begin position="576"/>
        <end position="597"/>
    </location>
</feature>
<feature type="region of interest" description="Disordered" evidence="1">
    <location>
        <begin position="544"/>
        <end position="563"/>
    </location>
</feature>
<evidence type="ECO:0000313" key="5">
    <source>
        <dbReference type="Proteomes" id="UP000011083"/>
    </source>
</evidence>
<organism evidence="4 5">
    <name type="scientific">Acanthamoeba castellanii (strain ATCC 30010 / Neff)</name>
    <dbReference type="NCBI Taxonomy" id="1257118"/>
    <lineage>
        <taxon>Eukaryota</taxon>
        <taxon>Amoebozoa</taxon>
        <taxon>Discosea</taxon>
        <taxon>Longamoebia</taxon>
        <taxon>Centramoebida</taxon>
        <taxon>Acanthamoebidae</taxon>
        <taxon>Acanthamoeba</taxon>
    </lineage>
</organism>
<feature type="transmembrane region" description="Helical" evidence="2">
    <location>
        <begin position="23"/>
        <end position="45"/>
    </location>
</feature>